<dbReference type="Proteomes" id="UP000199426">
    <property type="component" value="Unassembled WGS sequence"/>
</dbReference>
<reference evidence="2 4" key="1">
    <citation type="submission" date="2016-10" db="EMBL/GenBank/DDBJ databases">
        <authorList>
            <person name="Varghese N."/>
            <person name="Submissions S."/>
        </authorList>
    </citation>
    <scope>NUCLEOTIDE SEQUENCE [LARGE SCALE GENOMIC DNA]</scope>
    <source>
        <strain evidence="2 4">DSM 19299</strain>
    </source>
</reference>
<evidence type="ECO:0000313" key="3">
    <source>
        <dbReference type="EMBL" id="SQB45954.1"/>
    </source>
</evidence>
<feature type="signal peptide" evidence="1">
    <location>
        <begin position="1"/>
        <end position="19"/>
    </location>
</feature>
<dbReference type="Proteomes" id="UP000251670">
    <property type="component" value="Unassembled WGS sequence"/>
</dbReference>
<dbReference type="RefSeq" id="WP_089737675.1">
    <property type="nucleotide sequence ID" value="NZ_FNEG01000005.1"/>
</dbReference>
<keyword evidence="1" id="KW-0732">Signal</keyword>
<evidence type="ECO:0000256" key="1">
    <source>
        <dbReference type="SAM" id="SignalP"/>
    </source>
</evidence>
<dbReference type="InterPro" id="IPR032627">
    <property type="entry name" value="DUF4876"/>
</dbReference>
<accession>A0A2X2WZN2</accession>
<reference evidence="3 5" key="2">
    <citation type="submission" date="2018-06" db="EMBL/GenBank/DDBJ databases">
        <authorList>
            <consortium name="Pathogen Informatics"/>
            <person name="Doyle S."/>
        </authorList>
    </citation>
    <scope>NUCLEOTIDE SEQUENCE [LARGE SCALE GENOMIC DNA]</scope>
    <source>
        <strain evidence="3 5">NCTC13492</strain>
    </source>
</reference>
<dbReference type="AlphaFoldDB" id="A0A2X2WZN2"/>
<dbReference type="STRING" id="445960.SAMN05421542_3454"/>
<dbReference type="EMBL" id="FNEG01000005">
    <property type="protein sequence ID" value="SDJ40512.1"/>
    <property type="molecule type" value="Genomic_DNA"/>
</dbReference>
<sequence length="413" mass="45515">MKKRFLLLGFVAMIGTAFTVTSCTSDEFGVQTTQNGVLTLAFSGENISIYETLDIEAIEVNTGAITRKRSEKANVVSIELPHGSYKITVNGKVVNNKLEIIDVAGTANADIVTLANNVTIPLFFKTFHEDFIIEEIFFTGIKTTDGKNYNSSRYFKIVNNTNKVLYADNLIIANSRFMTTEDDNPTPYDVNQYFPVKGVLVLPTDPEGKTKKYPVKPGDFIVVADNAINHKAQTSTAFDLHNADFEFPSSVPALGQVDNPAVPNADLAYTAANNMFTIHNRGFESFVIARFPTGETKDTFLQKHKYDYSYISSAGTVMKRNAYSIPNSWIIDGVNNSVPTKFVHLLTSPSIDAGWTSAGTIDSDPNRFGKSVRRKIIGTMGVNSNLYMDTNNSSNDFVRDSEASLKNGIVHPK</sequence>
<evidence type="ECO:0000313" key="4">
    <source>
        <dbReference type="Proteomes" id="UP000199426"/>
    </source>
</evidence>
<name>A0A2X2WZN2_CHRJE</name>
<evidence type="ECO:0000313" key="5">
    <source>
        <dbReference type="Proteomes" id="UP000251670"/>
    </source>
</evidence>
<organism evidence="3 5">
    <name type="scientific">Chryseobacterium jejuense</name>
    <dbReference type="NCBI Taxonomy" id="445960"/>
    <lineage>
        <taxon>Bacteria</taxon>
        <taxon>Pseudomonadati</taxon>
        <taxon>Bacteroidota</taxon>
        <taxon>Flavobacteriia</taxon>
        <taxon>Flavobacteriales</taxon>
        <taxon>Weeksellaceae</taxon>
        <taxon>Chryseobacterium group</taxon>
        <taxon>Chryseobacterium</taxon>
    </lineage>
</organism>
<gene>
    <name evidence="3" type="ORF">NCTC13492_03016</name>
    <name evidence="2" type="ORF">SAMN05421542_3454</name>
</gene>
<evidence type="ECO:0008006" key="6">
    <source>
        <dbReference type="Google" id="ProtNLM"/>
    </source>
</evidence>
<feature type="chain" id="PRO_5016649650" description="DUF4876 domain-containing protein" evidence="1">
    <location>
        <begin position="20"/>
        <end position="413"/>
    </location>
</feature>
<keyword evidence="4" id="KW-1185">Reference proteome</keyword>
<dbReference type="Pfam" id="PF16215">
    <property type="entry name" value="DUF4876"/>
    <property type="match status" value="1"/>
</dbReference>
<dbReference type="OrthoDB" id="1409865at2"/>
<dbReference type="EMBL" id="UAWB01000012">
    <property type="protein sequence ID" value="SQB45954.1"/>
    <property type="molecule type" value="Genomic_DNA"/>
</dbReference>
<dbReference type="PROSITE" id="PS51257">
    <property type="entry name" value="PROKAR_LIPOPROTEIN"/>
    <property type="match status" value="1"/>
</dbReference>
<protein>
    <recommendedName>
        <fullName evidence="6">DUF4876 domain-containing protein</fullName>
    </recommendedName>
</protein>
<evidence type="ECO:0000313" key="2">
    <source>
        <dbReference type="EMBL" id="SDJ40512.1"/>
    </source>
</evidence>
<proteinExistence type="predicted"/>